<evidence type="ECO:0000313" key="3">
    <source>
        <dbReference type="Proteomes" id="UP000634136"/>
    </source>
</evidence>
<organism evidence="2 3">
    <name type="scientific">Senna tora</name>
    <dbReference type="NCBI Taxonomy" id="362788"/>
    <lineage>
        <taxon>Eukaryota</taxon>
        <taxon>Viridiplantae</taxon>
        <taxon>Streptophyta</taxon>
        <taxon>Embryophyta</taxon>
        <taxon>Tracheophyta</taxon>
        <taxon>Spermatophyta</taxon>
        <taxon>Magnoliopsida</taxon>
        <taxon>eudicotyledons</taxon>
        <taxon>Gunneridae</taxon>
        <taxon>Pentapetalae</taxon>
        <taxon>rosids</taxon>
        <taxon>fabids</taxon>
        <taxon>Fabales</taxon>
        <taxon>Fabaceae</taxon>
        <taxon>Caesalpinioideae</taxon>
        <taxon>Cassia clade</taxon>
        <taxon>Senna</taxon>
    </lineage>
</organism>
<keyword evidence="3" id="KW-1185">Reference proteome</keyword>
<dbReference type="EMBL" id="JAAIUW010000002">
    <property type="protein sequence ID" value="KAF7841293.1"/>
    <property type="molecule type" value="Genomic_DNA"/>
</dbReference>
<accession>A0A834XBH8</accession>
<protein>
    <submittedName>
        <fullName evidence="2">Uncharacterized protein</fullName>
    </submittedName>
</protein>
<feature type="compositionally biased region" description="Polar residues" evidence="1">
    <location>
        <begin position="56"/>
        <end position="68"/>
    </location>
</feature>
<dbReference type="Proteomes" id="UP000634136">
    <property type="component" value="Unassembled WGS sequence"/>
</dbReference>
<sequence length="68" mass="7256">MVVVAVRVNGHRTRCPRVKTLLTAAFPTGEPLRRREPAAEMTRNGGSGADADATDVPSTQNPTSNQKP</sequence>
<gene>
    <name evidence="2" type="ORF">G2W53_003591</name>
</gene>
<feature type="region of interest" description="Disordered" evidence="1">
    <location>
        <begin position="28"/>
        <end position="68"/>
    </location>
</feature>
<evidence type="ECO:0000256" key="1">
    <source>
        <dbReference type="SAM" id="MobiDB-lite"/>
    </source>
</evidence>
<reference evidence="2" key="1">
    <citation type="submission" date="2020-09" db="EMBL/GenBank/DDBJ databases">
        <title>Genome-Enabled Discovery of Anthraquinone Biosynthesis in Senna tora.</title>
        <authorList>
            <person name="Kang S.-H."/>
            <person name="Pandey R.P."/>
            <person name="Lee C.-M."/>
            <person name="Sim J.-S."/>
            <person name="Jeong J.-T."/>
            <person name="Choi B.-S."/>
            <person name="Jung M."/>
            <person name="Ginzburg D."/>
            <person name="Zhao K."/>
            <person name="Won S.Y."/>
            <person name="Oh T.-J."/>
            <person name="Yu Y."/>
            <person name="Kim N.-H."/>
            <person name="Lee O.R."/>
            <person name="Lee T.-H."/>
            <person name="Bashyal P."/>
            <person name="Kim T.-S."/>
            <person name="Lee W.-H."/>
            <person name="Kawkins C."/>
            <person name="Kim C.-K."/>
            <person name="Kim J.S."/>
            <person name="Ahn B.O."/>
            <person name="Rhee S.Y."/>
            <person name="Sohng J.K."/>
        </authorList>
    </citation>
    <scope>NUCLEOTIDE SEQUENCE</scope>
    <source>
        <tissue evidence="2">Leaf</tissue>
    </source>
</reference>
<dbReference type="AlphaFoldDB" id="A0A834XBH8"/>
<evidence type="ECO:0000313" key="2">
    <source>
        <dbReference type="EMBL" id="KAF7841293.1"/>
    </source>
</evidence>
<name>A0A834XBH8_9FABA</name>
<comment type="caution">
    <text evidence="2">The sequence shown here is derived from an EMBL/GenBank/DDBJ whole genome shotgun (WGS) entry which is preliminary data.</text>
</comment>
<proteinExistence type="predicted"/>